<keyword evidence="1" id="KW-1015">Disulfide bond</keyword>
<protein>
    <recommendedName>
        <fullName evidence="3">VWFD domain-containing protein</fullName>
    </recommendedName>
</protein>
<evidence type="ECO:0000313" key="4">
    <source>
        <dbReference type="EMBL" id="CAL4099699.1"/>
    </source>
</evidence>
<feature type="non-terminal residue" evidence="4">
    <location>
        <position position="436"/>
    </location>
</feature>
<dbReference type="SMART" id="SM00216">
    <property type="entry name" value="VWD"/>
    <property type="match status" value="1"/>
</dbReference>
<dbReference type="PANTHER" id="PTHR11339:SF402">
    <property type="entry name" value="VWFD DOMAIN-CONTAINING PROTEIN"/>
    <property type="match status" value="1"/>
</dbReference>
<organism evidence="4 5">
    <name type="scientific">Meganyctiphanes norvegica</name>
    <name type="common">Northern krill</name>
    <name type="synonym">Thysanopoda norvegica</name>
    <dbReference type="NCBI Taxonomy" id="48144"/>
    <lineage>
        <taxon>Eukaryota</taxon>
        <taxon>Metazoa</taxon>
        <taxon>Ecdysozoa</taxon>
        <taxon>Arthropoda</taxon>
        <taxon>Crustacea</taxon>
        <taxon>Multicrustacea</taxon>
        <taxon>Malacostraca</taxon>
        <taxon>Eumalacostraca</taxon>
        <taxon>Eucarida</taxon>
        <taxon>Euphausiacea</taxon>
        <taxon>Euphausiidae</taxon>
        <taxon>Meganyctiphanes</taxon>
    </lineage>
</organism>
<accession>A0AAV2QWP4</accession>
<comment type="caution">
    <text evidence="4">The sequence shown here is derived from an EMBL/GenBank/DDBJ whole genome shotgun (WGS) entry which is preliminary data.</text>
</comment>
<dbReference type="PANTHER" id="PTHR11339">
    <property type="entry name" value="EXTRACELLULAR MATRIX GLYCOPROTEIN RELATED"/>
    <property type="match status" value="1"/>
</dbReference>
<dbReference type="AlphaFoldDB" id="A0AAV2QWP4"/>
<dbReference type="Pfam" id="PF00094">
    <property type="entry name" value="VWD"/>
    <property type="match status" value="1"/>
</dbReference>
<reference evidence="4 5" key="1">
    <citation type="submission" date="2024-05" db="EMBL/GenBank/DDBJ databases">
        <authorList>
            <person name="Wallberg A."/>
        </authorList>
    </citation>
    <scope>NUCLEOTIDE SEQUENCE [LARGE SCALE GENOMIC DNA]</scope>
</reference>
<evidence type="ECO:0000256" key="1">
    <source>
        <dbReference type="ARBA" id="ARBA00023157"/>
    </source>
</evidence>
<evidence type="ECO:0000256" key="2">
    <source>
        <dbReference type="ARBA" id="ARBA00023180"/>
    </source>
</evidence>
<keyword evidence="5" id="KW-1185">Reference proteome</keyword>
<sequence>MRKKGVASAALRFAILPYCFLRKLKKSEKSSWKFLTEIYDYEGHRFLQNCEAYICLPDKEFFVGGLFKNFRKNSKNCRLTNDPHITTFDGARYDWHGDCTYVLSQEEDGPGNVVSYVNNKFTKCYGHGASCVDTVYFKPRSMNTVIIITTDRQVIVNGFRQNIIAQSPAMQILKDANSNEYPVLAYWFDNCLHVISLDEENYLVKVCRGIVQVYAPTFRFAPDWKRSGMCGSPGSPGDPNTDLMLRDGTPIVNPGGFGFSNVVNSDFASDWRAIPTEQCDGFTGRRRRRSADEVDKEPCKASEAQKAEYIRICQNTVEPHPSLKEDTRKDFIDGCAFDRCIIIQEGADDETVQSWLTFWTEVVQHEVFEQEHQEDISDEELEELADLYDYYDYLDGLEPTEPPVTGATTTPAPATTIDHRTVTRVGEKYLHFFICD</sequence>
<dbReference type="PROSITE" id="PS51233">
    <property type="entry name" value="VWFD"/>
    <property type="match status" value="1"/>
</dbReference>
<dbReference type="InterPro" id="IPR001846">
    <property type="entry name" value="VWF_type-D"/>
</dbReference>
<proteinExistence type="predicted"/>
<dbReference type="EMBL" id="CAXKWB010010943">
    <property type="protein sequence ID" value="CAL4099699.1"/>
    <property type="molecule type" value="Genomic_DNA"/>
</dbReference>
<evidence type="ECO:0000259" key="3">
    <source>
        <dbReference type="PROSITE" id="PS51233"/>
    </source>
</evidence>
<evidence type="ECO:0000313" key="5">
    <source>
        <dbReference type="Proteomes" id="UP001497623"/>
    </source>
</evidence>
<dbReference type="Proteomes" id="UP001497623">
    <property type="component" value="Unassembled WGS sequence"/>
</dbReference>
<keyword evidence="2" id="KW-0325">Glycoprotein</keyword>
<dbReference type="InterPro" id="IPR050780">
    <property type="entry name" value="Mucin_vWF_Thrombospondin_sf"/>
</dbReference>
<gene>
    <name evidence="4" type="ORF">MNOR_LOCUS16560</name>
</gene>
<name>A0AAV2QWP4_MEGNR</name>
<feature type="domain" description="VWFD" evidence="3">
    <location>
        <begin position="75"/>
        <end position="270"/>
    </location>
</feature>